<keyword evidence="2" id="KW-0808">Transferase</keyword>
<proteinExistence type="inferred from homology"/>
<dbReference type="PANTHER" id="PTHR37419:SF1">
    <property type="entry name" value="SERINE_THREONINE-PROTEIN KINASE TOXIN HIPA"/>
    <property type="match status" value="1"/>
</dbReference>
<dbReference type="NCBIfam" id="TIGR03071">
    <property type="entry name" value="couple_hipA"/>
    <property type="match status" value="1"/>
</dbReference>
<organism evidence="6 7">
    <name type="scientific">Hyphomonas chukchiensis</name>
    <dbReference type="NCBI Taxonomy" id="1280947"/>
    <lineage>
        <taxon>Bacteria</taxon>
        <taxon>Pseudomonadati</taxon>
        <taxon>Pseudomonadota</taxon>
        <taxon>Alphaproteobacteria</taxon>
        <taxon>Hyphomonadales</taxon>
        <taxon>Hyphomonadaceae</taxon>
        <taxon>Hyphomonas</taxon>
    </lineage>
</organism>
<evidence type="ECO:0000313" key="7">
    <source>
        <dbReference type="Proteomes" id="UP000027190"/>
    </source>
</evidence>
<dbReference type="EMBL" id="AWFG01000057">
    <property type="protein sequence ID" value="KCZ55727.1"/>
    <property type="molecule type" value="Genomic_DNA"/>
</dbReference>
<evidence type="ECO:0000259" key="4">
    <source>
        <dbReference type="Pfam" id="PF07804"/>
    </source>
</evidence>
<dbReference type="InterPro" id="IPR017508">
    <property type="entry name" value="HipA_N1"/>
</dbReference>
<feature type="domain" description="HipA N-terminal subdomain 1" evidence="5">
    <location>
        <begin position="11"/>
        <end position="110"/>
    </location>
</feature>
<evidence type="ECO:0000259" key="5">
    <source>
        <dbReference type="Pfam" id="PF13657"/>
    </source>
</evidence>
<accession>A0A062UBR3</accession>
<evidence type="ECO:0000256" key="1">
    <source>
        <dbReference type="ARBA" id="ARBA00010164"/>
    </source>
</evidence>
<dbReference type="PATRIC" id="fig|1280947.3.peg.3037"/>
<dbReference type="InterPro" id="IPR012893">
    <property type="entry name" value="HipA-like_C"/>
</dbReference>
<sequence>MSRPRRSAGLVVALNGRVVGLLDRAPNGAISFAYDKEWLADARRAIPVSLSLPLREERYTGAEVSAFFDNLLPDNDQIRRKVAEKVGAEGTDAFSLLNQIGRDCVGALQFVPEGDEVTPPTQPEYLQLSDADVAEIIRNLATAPLGVRPSGERELRISIAGAQEKTALLWNDGWCLPKGTTPTTHILKPGLGKLPNGLDMTQSVENEHFCLTLCRELGLEVAQSQIVDVDGIRILAVERFDRLRASDGRLLRIPQEDFCQALSVPPTRKYNNDGGPGIRECLGLLAGSDYAEEDRLAFLKAQIVFWLIGATDGHAKNFSLFLTPGGRYRMTPLYDIMSLQPNYAAKQLRRKEFRLSMAIGDNRYYAMESILPYHFLEDAKAAGMAQDRVRSLFGSLGETIEGALERTAAIMPDDFPKLLVEGIGHAMRKRSAKLLT</sequence>
<comment type="caution">
    <text evidence="6">The sequence shown here is derived from an EMBL/GenBank/DDBJ whole genome shotgun (WGS) entry which is preliminary data.</text>
</comment>
<comment type="similarity">
    <text evidence="1">Belongs to the HipA Ser/Thr kinase family.</text>
</comment>
<dbReference type="STRING" id="1280947.HY30_18900"/>
<dbReference type="InterPro" id="IPR052028">
    <property type="entry name" value="HipA_Ser/Thr_kinase"/>
</dbReference>
<dbReference type="RefSeq" id="WP_034742697.1">
    <property type="nucleotide sequence ID" value="NZ_AWFG01000057.1"/>
</dbReference>
<dbReference type="Proteomes" id="UP000027190">
    <property type="component" value="Unassembled WGS sequence"/>
</dbReference>
<evidence type="ECO:0008006" key="8">
    <source>
        <dbReference type="Google" id="ProtNLM"/>
    </source>
</evidence>
<keyword evidence="7" id="KW-1185">Reference proteome</keyword>
<dbReference type="CDD" id="cd17808">
    <property type="entry name" value="HipA_Ec_like"/>
    <property type="match status" value="1"/>
</dbReference>
<dbReference type="OrthoDB" id="9805913at2"/>
<dbReference type="Pfam" id="PF13657">
    <property type="entry name" value="Couple_hipA"/>
    <property type="match status" value="1"/>
</dbReference>
<reference evidence="6 7" key="1">
    <citation type="journal article" date="2014" name="Antonie Van Leeuwenhoek">
        <title>Hyphomonas beringensis sp. nov. and Hyphomonas chukchiensis sp. nov., isolated from surface seawater of the Bering Sea and Chukchi Sea.</title>
        <authorList>
            <person name="Li C."/>
            <person name="Lai Q."/>
            <person name="Li G."/>
            <person name="Dong C."/>
            <person name="Wang J."/>
            <person name="Liao Y."/>
            <person name="Shao Z."/>
        </authorList>
    </citation>
    <scope>NUCLEOTIDE SEQUENCE [LARGE SCALE GENOMIC DNA]</scope>
    <source>
        <strain evidence="6 7">BH-BN04-4</strain>
    </source>
</reference>
<name>A0A062UBR3_9PROT</name>
<protein>
    <recommendedName>
        <fullName evidence="8">Toxin HipA</fullName>
    </recommendedName>
</protein>
<gene>
    <name evidence="6" type="ORF">HY30_18900</name>
</gene>
<dbReference type="GO" id="GO:0005829">
    <property type="term" value="C:cytosol"/>
    <property type="evidence" value="ECO:0007669"/>
    <property type="project" value="TreeGrafter"/>
</dbReference>
<evidence type="ECO:0000313" key="6">
    <source>
        <dbReference type="EMBL" id="KCZ55727.1"/>
    </source>
</evidence>
<dbReference type="Pfam" id="PF07804">
    <property type="entry name" value="HipA_C"/>
    <property type="match status" value="1"/>
</dbReference>
<dbReference type="AlphaFoldDB" id="A0A062UBR3"/>
<evidence type="ECO:0000256" key="2">
    <source>
        <dbReference type="ARBA" id="ARBA00022679"/>
    </source>
</evidence>
<dbReference type="PANTHER" id="PTHR37419">
    <property type="entry name" value="SERINE/THREONINE-PROTEIN KINASE TOXIN HIPA"/>
    <property type="match status" value="1"/>
</dbReference>
<evidence type="ECO:0000256" key="3">
    <source>
        <dbReference type="ARBA" id="ARBA00022777"/>
    </source>
</evidence>
<dbReference type="eggNOG" id="COG3550">
    <property type="taxonomic scope" value="Bacteria"/>
</dbReference>
<dbReference type="GO" id="GO:0004674">
    <property type="term" value="F:protein serine/threonine kinase activity"/>
    <property type="evidence" value="ECO:0007669"/>
    <property type="project" value="TreeGrafter"/>
</dbReference>
<keyword evidence="3" id="KW-0418">Kinase</keyword>
<feature type="domain" description="HipA-like C-terminal" evidence="4">
    <location>
        <begin position="157"/>
        <end position="400"/>
    </location>
</feature>